<gene>
    <name evidence="2" type="ORF">Sradi_3796200</name>
</gene>
<evidence type="ECO:0000256" key="1">
    <source>
        <dbReference type="SAM" id="MobiDB-lite"/>
    </source>
</evidence>
<evidence type="ECO:0008006" key="3">
    <source>
        <dbReference type="Google" id="ProtNLM"/>
    </source>
</evidence>
<evidence type="ECO:0000313" key="2">
    <source>
        <dbReference type="EMBL" id="KAL0361117.1"/>
    </source>
</evidence>
<dbReference type="EMBL" id="JACGWJ010000016">
    <property type="protein sequence ID" value="KAL0361117.1"/>
    <property type="molecule type" value="Genomic_DNA"/>
</dbReference>
<feature type="compositionally biased region" description="Basic and acidic residues" evidence="1">
    <location>
        <begin position="17"/>
        <end position="35"/>
    </location>
</feature>
<reference evidence="2" key="2">
    <citation type="journal article" date="2024" name="Plant">
        <title>Genomic evolution and insights into agronomic trait innovations of Sesamum species.</title>
        <authorList>
            <person name="Miao H."/>
            <person name="Wang L."/>
            <person name="Qu L."/>
            <person name="Liu H."/>
            <person name="Sun Y."/>
            <person name="Le M."/>
            <person name="Wang Q."/>
            <person name="Wei S."/>
            <person name="Zheng Y."/>
            <person name="Lin W."/>
            <person name="Duan Y."/>
            <person name="Cao H."/>
            <person name="Xiong S."/>
            <person name="Wang X."/>
            <person name="Wei L."/>
            <person name="Li C."/>
            <person name="Ma Q."/>
            <person name="Ju M."/>
            <person name="Zhao R."/>
            <person name="Li G."/>
            <person name="Mu C."/>
            <person name="Tian Q."/>
            <person name="Mei H."/>
            <person name="Zhang T."/>
            <person name="Gao T."/>
            <person name="Zhang H."/>
        </authorList>
    </citation>
    <scope>NUCLEOTIDE SEQUENCE</scope>
    <source>
        <strain evidence="2">G02</strain>
    </source>
</reference>
<organism evidence="2">
    <name type="scientific">Sesamum radiatum</name>
    <name type="common">Black benniseed</name>
    <dbReference type="NCBI Taxonomy" id="300843"/>
    <lineage>
        <taxon>Eukaryota</taxon>
        <taxon>Viridiplantae</taxon>
        <taxon>Streptophyta</taxon>
        <taxon>Embryophyta</taxon>
        <taxon>Tracheophyta</taxon>
        <taxon>Spermatophyta</taxon>
        <taxon>Magnoliopsida</taxon>
        <taxon>eudicotyledons</taxon>
        <taxon>Gunneridae</taxon>
        <taxon>Pentapetalae</taxon>
        <taxon>asterids</taxon>
        <taxon>lamiids</taxon>
        <taxon>Lamiales</taxon>
        <taxon>Pedaliaceae</taxon>
        <taxon>Sesamum</taxon>
    </lineage>
</organism>
<accession>A0AAW2Q0E5</accession>
<proteinExistence type="predicted"/>
<protein>
    <recommendedName>
        <fullName evidence="3">Retrotransposon gag protein</fullName>
    </recommendedName>
</protein>
<dbReference type="AlphaFoldDB" id="A0AAW2Q0E5"/>
<feature type="region of interest" description="Disordered" evidence="1">
    <location>
        <begin position="1"/>
        <end position="35"/>
    </location>
</feature>
<comment type="caution">
    <text evidence="2">The sequence shown here is derived from an EMBL/GenBank/DDBJ whole genome shotgun (WGS) entry which is preliminary data.</text>
</comment>
<sequence length="112" mass="13136">MDKNGTKRGDAKKRKPEKGIKNLREQDNELKEDHPKVLVTKPPFLERFTKSNEKEENEIFETFHKVEVNIPLLDAIKQKPHYAKFLKELCTNKGKLKSNERVSMGKNVYEIL</sequence>
<reference evidence="2" key="1">
    <citation type="submission" date="2020-06" db="EMBL/GenBank/DDBJ databases">
        <authorList>
            <person name="Li T."/>
            <person name="Hu X."/>
            <person name="Zhang T."/>
            <person name="Song X."/>
            <person name="Zhang H."/>
            <person name="Dai N."/>
            <person name="Sheng W."/>
            <person name="Hou X."/>
            <person name="Wei L."/>
        </authorList>
    </citation>
    <scope>NUCLEOTIDE SEQUENCE</scope>
    <source>
        <strain evidence="2">G02</strain>
        <tissue evidence="2">Leaf</tissue>
    </source>
</reference>
<name>A0AAW2Q0E5_SESRA</name>